<dbReference type="InterPro" id="IPR033130">
    <property type="entry name" value="RNase_T2_His_AS_2"/>
</dbReference>
<organism evidence="4 5">
    <name type="scientific">Undibacterium hunanense</name>
    <dbReference type="NCBI Taxonomy" id="2762292"/>
    <lineage>
        <taxon>Bacteria</taxon>
        <taxon>Pseudomonadati</taxon>
        <taxon>Pseudomonadota</taxon>
        <taxon>Betaproteobacteria</taxon>
        <taxon>Burkholderiales</taxon>
        <taxon>Oxalobacteraceae</taxon>
        <taxon>Undibacterium</taxon>
    </lineage>
</organism>
<gene>
    <name evidence="4" type="ORF">H8L32_09370</name>
</gene>
<dbReference type="PANTHER" id="PTHR11240:SF22">
    <property type="entry name" value="RIBONUCLEASE T2"/>
    <property type="match status" value="1"/>
</dbReference>
<dbReference type="SUPFAM" id="SSF55895">
    <property type="entry name" value="Ribonuclease Rh-like"/>
    <property type="match status" value="1"/>
</dbReference>
<name>A0ABR6ZP49_9BURK</name>
<proteinExistence type="inferred from homology"/>
<comment type="caution">
    <text evidence="4">The sequence shown here is derived from an EMBL/GenBank/DDBJ whole genome shotgun (WGS) entry which is preliminary data.</text>
</comment>
<dbReference type="InterPro" id="IPR036430">
    <property type="entry name" value="RNase_T2-like_sf"/>
</dbReference>
<dbReference type="PROSITE" id="PS00530">
    <property type="entry name" value="RNASE_T2_1"/>
    <property type="match status" value="1"/>
</dbReference>
<comment type="similarity">
    <text evidence="1 2">Belongs to the RNase T2 family.</text>
</comment>
<evidence type="ECO:0000256" key="3">
    <source>
        <dbReference type="SAM" id="SignalP"/>
    </source>
</evidence>
<evidence type="ECO:0000313" key="4">
    <source>
        <dbReference type="EMBL" id="MBC3917681.1"/>
    </source>
</evidence>
<dbReference type="EMBL" id="JACOGF010000004">
    <property type="protein sequence ID" value="MBC3917681.1"/>
    <property type="molecule type" value="Genomic_DNA"/>
</dbReference>
<sequence>MSLSALIQKVKTIVRKLLLKQALLLLAGVLSGFAAYASERAAGSFTAGKSCDLYVSFAKGSNPDSVKTKPGLAYDIREINKAGNFEWIRVDVPGANPRLRWIARDCGSFTMDDANRQPASAKNNGGSTGDVCSTPNKEDSYVLAITWQPGFCEHFPYKGKKPECDAINNGELVVSNLTLHGLWPNRKECGINYGNCPSSPLRLSKDTVSRISPWMPNFMYETKFGEYEWQKHGVCQARDADTYFRTAVAAVEEVNNSTVGKFILSRVGKSFAAADFFADVKKNYGDNVAKSIMLSCAGGNYLQEIRLSLPLNFETGKGLEKLVGQSDGFSRQLDKCGPYIIVESSGKSRQ</sequence>
<evidence type="ECO:0000313" key="5">
    <source>
        <dbReference type="Proteomes" id="UP000650424"/>
    </source>
</evidence>
<evidence type="ECO:0000256" key="2">
    <source>
        <dbReference type="RuleBase" id="RU004328"/>
    </source>
</evidence>
<accession>A0ABR6ZP49</accession>
<dbReference type="Pfam" id="PF00445">
    <property type="entry name" value="Ribonuclease_T2"/>
    <property type="match status" value="1"/>
</dbReference>
<reference evidence="4 5" key="1">
    <citation type="submission" date="2020-08" db="EMBL/GenBank/DDBJ databases">
        <title>Novel species isolated from subtropical streams in China.</title>
        <authorList>
            <person name="Lu H."/>
        </authorList>
    </citation>
    <scope>NUCLEOTIDE SEQUENCE [LARGE SCALE GENOMIC DNA]</scope>
    <source>
        <strain evidence="4 5">CY18W</strain>
    </source>
</reference>
<dbReference type="InterPro" id="IPR001568">
    <property type="entry name" value="RNase_T2-like"/>
</dbReference>
<dbReference type="Gene3D" id="3.90.730.10">
    <property type="entry name" value="Ribonuclease T2-like"/>
    <property type="match status" value="1"/>
</dbReference>
<feature type="chain" id="PRO_5045440275" evidence="3">
    <location>
        <begin position="38"/>
        <end position="350"/>
    </location>
</feature>
<dbReference type="Proteomes" id="UP000650424">
    <property type="component" value="Unassembled WGS sequence"/>
</dbReference>
<keyword evidence="3" id="KW-0732">Signal</keyword>
<evidence type="ECO:0000256" key="1">
    <source>
        <dbReference type="ARBA" id="ARBA00007469"/>
    </source>
</evidence>
<keyword evidence="5" id="KW-1185">Reference proteome</keyword>
<feature type="signal peptide" evidence="3">
    <location>
        <begin position="1"/>
        <end position="37"/>
    </location>
</feature>
<protein>
    <submittedName>
        <fullName evidence="4">Ribonuclease I</fullName>
    </submittedName>
</protein>
<dbReference type="PROSITE" id="PS00531">
    <property type="entry name" value="RNASE_T2_2"/>
    <property type="match status" value="1"/>
</dbReference>
<dbReference type="PANTHER" id="PTHR11240">
    <property type="entry name" value="RIBONUCLEASE T2"/>
    <property type="match status" value="1"/>
</dbReference>
<dbReference type="InterPro" id="IPR018188">
    <property type="entry name" value="RNase_T2_His_AS_1"/>
</dbReference>